<dbReference type="HOGENOM" id="CLU_039453_4_2_2"/>
<dbReference type="InterPro" id="IPR003607">
    <property type="entry name" value="HD/PDEase_dom"/>
</dbReference>
<dbReference type="Proteomes" id="UP000000346">
    <property type="component" value="Chromosome"/>
</dbReference>
<organism evidence="9 10">
    <name type="scientific">Acidilobus saccharovorans (strain DSM 16705 / JCM 18335 / VKM B-2471 / 345-15)</name>
    <dbReference type="NCBI Taxonomy" id="666510"/>
    <lineage>
        <taxon>Archaea</taxon>
        <taxon>Thermoproteota</taxon>
        <taxon>Thermoprotei</taxon>
        <taxon>Acidilobales</taxon>
        <taxon>Acidilobaceae</taxon>
        <taxon>Acidilobus</taxon>
    </lineage>
</organism>
<name>D9Q2L6_ACIS3</name>
<feature type="domain" description="HD/PDEase" evidence="8">
    <location>
        <begin position="27"/>
        <end position="136"/>
    </location>
</feature>
<dbReference type="eggNOG" id="arCOG04311">
    <property type="taxonomic scope" value="Archaea"/>
</dbReference>
<evidence type="ECO:0000256" key="4">
    <source>
        <dbReference type="ARBA" id="ARBA00011738"/>
    </source>
</evidence>
<dbReference type="EC" id="3.1.3.89" evidence="5"/>
<dbReference type="SUPFAM" id="SSF109604">
    <property type="entry name" value="HD-domain/PDEase-like"/>
    <property type="match status" value="1"/>
</dbReference>
<comment type="catalytic activity">
    <reaction evidence="1">
        <text>a 2'-deoxyribonucleoside 5'-phosphate + H2O = a 2'-deoxyribonucleoside + phosphate</text>
        <dbReference type="Rhea" id="RHEA:36167"/>
        <dbReference type="ChEBI" id="CHEBI:15377"/>
        <dbReference type="ChEBI" id="CHEBI:18274"/>
        <dbReference type="ChEBI" id="CHEBI:43474"/>
        <dbReference type="ChEBI" id="CHEBI:65317"/>
        <dbReference type="EC" id="3.1.3.89"/>
    </reaction>
</comment>
<evidence type="ECO:0000256" key="3">
    <source>
        <dbReference type="ARBA" id="ARBA00001941"/>
    </source>
</evidence>
<keyword evidence="10" id="KW-1185">Reference proteome</keyword>
<comment type="cofactor">
    <cofactor evidence="2">
        <name>Mn(2+)</name>
        <dbReference type="ChEBI" id="CHEBI:29035"/>
    </cofactor>
</comment>
<dbReference type="InterPro" id="IPR006674">
    <property type="entry name" value="HD_domain"/>
</dbReference>
<keyword evidence="6" id="KW-0479">Metal-binding</keyword>
<evidence type="ECO:0000259" key="8">
    <source>
        <dbReference type="SMART" id="SM00471"/>
    </source>
</evidence>
<dbReference type="RefSeq" id="WP_013267066.1">
    <property type="nucleotide sequence ID" value="NC_014374.1"/>
</dbReference>
<dbReference type="KEGG" id="asc:ASAC_1149"/>
<accession>D9Q2L6</accession>
<comment type="cofactor">
    <cofactor evidence="3">
        <name>Co(2+)</name>
        <dbReference type="ChEBI" id="CHEBI:48828"/>
    </cofactor>
</comment>
<sequence length="177" mass="18729">MRLPDVIVALNSLSRTGWMLRGVPSSLAESVSQHSFASALIAAEVASSAGLDPFKAAFIALVHDIGESVIGDISRSADIKEEKEAAERRAIEGLEISSLIKASAIEYSEGKTPEAQAAKVGDLVSTMLQGRYYEALGFKVSDIVTSSCKEAKDAIAKLSNGSKILETLSRNGIELNC</sequence>
<evidence type="ECO:0000313" key="10">
    <source>
        <dbReference type="Proteomes" id="UP000000346"/>
    </source>
</evidence>
<dbReference type="InterPro" id="IPR039356">
    <property type="entry name" value="YfbR/HDDC2"/>
</dbReference>
<evidence type="ECO:0000256" key="2">
    <source>
        <dbReference type="ARBA" id="ARBA00001936"/>
    </source>
</evidence>
<evidence type="ECO:0000256" key="7">
    <source>
        <dbReference type="ARBA" id="ARBA00022801"/>
    </source>
</evidence>
<dbReference type="AlphaFoldDB" id="D9Q2L6"/>
<dbReference type="Pfam" id="PF13023">
    <property type="entry name" value="HD_3"/>
    <property type="match status" value="1"/>
</dbReference>
<evidence type="ECO:0000313" key="9">
    <source>
        <dbReference type="EMBL" id="ADL19554.1"/>
    </source>
</evidence>
<dbReference type="GO" id="GO:0046872">
    <property type="term" value="F:metal ion binding"/>
    <property type="evidence" value="ECO:0007669"/>
    <property type="project" value="UniProtKB-KW"/>
</dbReference>
<evidence type="ECO:0000256" key="1">
    <source>
        <dbReference type="ARBA" id="ARBA00001638"/>
    </source>
</evidence>
<keyword evidence="7 9" id="KW-0378">Hydrolase</keyword>
<dbReference type="SMART" id="SM00471">
    <property type="entry name" value="HDc"/>
    <property type="match status" value="1"/>
</dbReference>
<protein>
    <recommendedName>
        <fullName evidence="5">5'-deoxynucleotidase</fullName>
        <ecNumber evidence="5">3.1.3.89</ecNumber>
    </recommendedName>
</protein>
<evidence type="ECO:0000256" key="6">
    <source>
        <dbReference type="ARBA" id="ARBA00022723"/>
    </source>
</evidence>
<dbReference type="PANTHER" id="PTHR11845">
    <property type="entry name" value="5'-DEOXYNUCLEOTIDASE HDDC2"/>
    <property type="match status" value="1"/>
</dbReference>
<dbReference type="CDD" id="cd00077">
    <property type="entry name" value="HDc"/>
    <property type="match status" value="1"/>
</dbReference>
<reference evidence="9 10" key="1">
    <citation type="journal article" date="2010" name="Appl. Environ. Microbiol.">
        <title>The genome sequence of the crenarchaeon Acidilobus saccharovorans supports a new order, Acidilobales, and suggests an important ecological role in terrestrial acidic hot springs.</title>
        <authorList>
            <person name="Mardanov A.V."/>
            <person name="Svetlitchnyi V.A."/>
            <person name="Beletsky A.V."/>
            <person name="Prokofeva M.I."/>
            <person name="Bonch-Osmolovskaya E.A."/>
            <person name="Ravin N.V."/>
            <person name="Skryabin K.G."/>
        </authorList>
    </citation>
    <scope>NUCLEOTIDE SEQUENCE [LARGE SCALE GENOMIC DNA]</scope>
    <source>
        <strain evidence="10">DSM 16705 / JCM 18335 / VKM B-2471 / 345-15</strain>
    </source>
</reference>
<gene>
    <name evidence="9" type="ordered locus">ASAC_1149</name>
</gene>
<dbReference type="PANTHER" id="PTHR11845:SF13">
    <property type="entry name" value="5'-DEOXYNUCLEOTIDASE HDDC2"/>
    <property type="match status" value="1"/>
</dbReference>
<dbReference type="EMBL" id="CP001742">
    <property type="protein sequence ID" value="ADL19554.1"/>
    <property type="molecule type" value="Genomic_DNA"/>
</dbReference>
<dbReference type="Gene3D" id="1.10.3210.10">
    <property type="entry name" value="Hypothetical protein af1432"/>
    <property type="match status" value="1"/>
</dbReference>
<dbReference type="STRING" id="666510.ASAC_1149"/>
<dbReference type="FunCoup" id="D9Q2L6">
    <property type="interactions" value="34"/>
</dbReference>
<dbReference type="GO" id="GO:0002953">
    <property type="term" value="F:5'-deoxynucleotidase activity"/>
    <property type="evidence" value="ECO:0007669"/>
    <property type="project" value="UniProtKB-EC"/>
</dbReference>
<comment type="subunit">
    <text evidence="4">Homodimer.</text>
</comment>
<proteinExistence type="predicted"/>
<dbReference type="OrthoDB" id="46088at2157"/>
<dbReference type="GeneID" id="9499400"/>
<dbReference type="InParanoid" id="D9Q2L6"/>
<evidence type="ECO:0000256" key="5">
    <source>
        <dbReference type="ARBA" id="ARBA00012964"/>
    </source>
</evidence>